<dbReference type="EMBL" id="GGEC01075088">
    <property type="protein sequence ID" value="MBX55572.1"/>
    <property type="molecule type" value="Transcribed_RNA"/>
</dbReference>
<proteinExistence type="predicted"/>
<accession>A0A2P2PLG4</accession>
<evidence type="ECO:0000313" key="1">
    <source>
        <dbReference type="EMBL" id="MBX55572.1"/>
    </source>
</evidence>
<sequence>MNNVVLLSDPIVMMAVRLEGFLAWSLFDR</sequence>
<name>A0A2P2PLG4_RHIMU</name>
<dbReference type="AlphaFoldDB" id="A0A2P2PLG4"/>
<reference evidence="1" key="1">
    <citation type="submission" date="2018-02" db="EMBL/GenBank/DDBJ databases">
        <title>Rhizophora mucronata_Transcriptome.</title>
        <authorList>
            <person name="Meera S.P."/>
            <person name="Sreeshan A."/>
            <person name="Augustine A."/>
        </authorList>
    </citation>
    <scope>NUCLEOTIDE SEQUENCE</scope>
    <source>
        <tissue evidence="1">Leaf</tissue>
    </source>
</reference>
<protein>
    <submittedName>
        <fullName evidence="1">Uncharacterized protein</fullName>
    </submittedName>
</protein>
<organism evidence="1">
    <name type="scientific">Rhizophora mucronata</name>
    <name type="common">Asiatic mangrove</name>
    <dbReference type="NCBI Taxonomy" id="61149"/>
    <lineage>
        <taxon>Eukaryota</taxon>
        <taxon>Viridiplantae</taxon>
        <taxon>Streptophyta</taxon>
        <taxon>Embryophyta</taxon>
        <taxon>Tracheophyta</taxon>
        <taxon>Spermatophyta</taxon>
        <taxon>Magnoliopsida</taxon>
        <taxon>eudicotyledons</taxon>
        <taxon>Gunneridae</taxon>
        <taxon>Pentapetalae</taxon>
        <taxon>rosids</taxon>
        <taxon>fabids</taxon>
        <taxon>Malpighiales</taxon>
        <taxon>Rhizophoraceae</taxon>
        <taxon>Rhizophora</taxon>
    </lineage>
</organism>